<name>A0A917D2G9_9BACL</name>
<feature type="transmembrane region" description="Helical" evidence="2">
    <location>
        <begin position="50"/>
        <end position="71"/>
    </location>
</feature>
<feature type="transmembrane region" description="Helical" evidence="2">
    <location>
        <begin position="144"/>
        <end position="162"/>
    </location>
</feature>
<dbReference type="SUPFAM" id="SSF81606">
    <property type="entry name" value="PP2C-like"/>
    <property type="match status" value="1"/>
</dbReference>
<sequence length="538" mass="60156">MGANRSAVLLLKLVAVYIAALFGGSLFIFLNNMIIHGRTLNQLLSFNIPFVLLSDLVIAALLLIISCWRLYPVISSWRHPERQVDKGVVFRRLVNFPMELFKGMLIISLLFMMIYHAVEILQGYRTVDTLERLLNLLGSVVRELGIALILAFLLLSASRWLLHGYVVQLNVTTLIGDRRHSAVRFIAVSAFSCFIITFAPAARFIDQSASGLFRLGDFLLLAVIYSVFAIVIFSVYIIGLRKELRLLIDRLYALSRGMKTSLHQQVPITSLEETGRLTDALNALQYRMESAYEEVNQQLKLAYTVQNRLLPKDFPDMNGMEVAVSCQQCHEVGGDFYDVIPLAGQRYCVAIGDVAGKGLPSALLMSAMMTGLRTEAVKGGSAGDILTRLNRHVFQMTQGKLYTTLGLAILDLSSGQVELDYASAGHLDPYLIRSGQVMEWQGSSYPLGMVWDERYQGTLHTLAPGDIFVLYTDGIIESRHASGSMLGFEWWEQQLRQLSPGRELNEQVSEIIGSLEALGQEGPDDDRTLVLLKWHEQE</sequence>
<dbReference type="InterPro" id="IPR001932">
    <property type="entry name" value="PPM-type_phosphatase-like_dom"/>
</dbReference>
<feature type="transmembrane region" description="Helical" evidence="2">
    <location>
        <begin position="100"/>
        <end position="124"/>
    </location>
</feature>
<organism evidence="4 5">
    <name type="scientific">Paenibacillus abyssi</name>
    <dbReference type="NCBI Taxonomy" id="1340531"/>
    <lineage>
        <taxon>Bacteria</taxon>
        <taxon>Bacillati</taxon>
        <taxon>Bacillota</taxon>
        <taxon>Bacilli</taxon>
        <taxon>Bacillales</taxon>
        <taxon>Paenibacillaceae</taxon>
        <taxon>Paenibacillus</taxon>
    </lineage>
</organism>
<evidence type="ECO:0000313" key="5">
    <source>
        <dbReference type="Proteomes" id="UP000644756"/>
    </source>
</evidence>
<dbReference type="SMART" id="SM00331">
    <property type="entry name" value="PP2C_SIG"/>
    <property type="match status" value="1"/>
</dbReference>
<keyword evidence="5" id="KW-1185">Reference proteome</keyword>
<dbReference type="PANTHER" id="PTHR43156">
    <property type="entry name" value="STAGE II SPORULATION PROTEIN E-RELATED"/>
    <property type="match status" value="1"/>
</dbReference>
<feature type="transmembrane region" description="Helical" evidence="2">
    <location>
        <begin position="182"/>
        <end position="202"/>
    </location>
</feature>
<dbReference type="Proteomes" id="UP000644756">
    <property type="component" value="Unassembled WGS sequence"/>
</dbReference>
<comment type="caution">
    <text evidence="4">The sequence shown here is derived from an EMBL/GenBank/DDBJ whole genome shotgun (WGS) entry which is preliminary data.</text>
</comment>
<dbReference type="Gene3D" id="3.60.40.10">
    <property type="entry name" value="PPM-type phosphatase domain"/>
    <property type="match status" value="1"/>
</dbReference>
<dbReference type="PANTHER" id="PTHR43156:SF2">
    <property type="entry name" value="STAGE II SPORULATION PROTEIN E"/>
    <property type="match status" value="1"/>
</dbReference>
<proteinExistence type="predicted"/>
<gene>
    <name evidence="4" type="ORF">GCM10010916_23340</name>
</gene>
<keyword evidence="2" id="KW-0472">Membrane</keyword>
<reference evidence="4" key="2">
    <citation type="submission" date="2020-09" db="EMBL/GenBank/DDBJ databases">
        <authorList>
            <person name="Sun Q."/>
            <person name="Zhou Y."/>
        </authorList>
    </citation>
    <scope>NUCLEOTIDE SEQUENCE</scope>
    <source>
        <strain evidence="4">CGMCC 1.12987</strain>
    </source>
</reference>
<keyword evidence="2" id="KW-0812">Transmembrane</keyword>
<accession>A0A917D2G9</accession>
<dbReference type="EMBL" id="BMGR01000007">
    <property type="protein sequence ID" value="GGG05639.1"/>
    <property type="molecule type" value="Genomic_DNA"/>
</dbReference>
<protein>
    <recommendedName>
        <fullName evidence="3">PPM-type phosphatase domain-containing protein</fullName>
    </recommendedName>
</protein>
<dbReference type="RefSeq" id="WP_188531247.1">
    <property type="nucleotide sequence ID" value="NZ_BMGR01000007.1"/>
</dbReference>
<feature type="transmembrane region" description="Helical" evidence="2">
    <location>
        <begin position="218"/>
        <end position="240"/>
    </location>
</feature>
<dbReference type="InterPro" id="IPR052016">
    <property type="entry name" value="Bact_Sigma-Reg"/>
</dbReference>
<feature type="domain" description="PPM-type phosphatase" evidence="3">
    <location>
        <begin position="317"/>
        <end position="534"/>
    </location>
</feature>
<reference evidence="4" key="1">
    <citation type="journal article" date="2014" name="Int. J. Syst. Evol. Microbiol.">
        <title>Complete genome sequence of Corynebacterium casei LMG S-19264T (=DSM 44701T), isolated from a smear-ripened cheese.</title>
        <authorList>
            <consortium name="US DOE Joint Genome Institute (JGI-PGF)"/>
            <person name="Walter F."/>
            <person name="Albersmeier A."/>
            <person name="Kalinowski J."/>
            <person name="Ruckert C."/>
        </authorList>
    </citation>
    <scope>NUCLEOTIDE SEQUENCE</scope>
    <source>
        <strain evidence="4">CGMCC 1.12987</strain>
    </source>
</reference>
<dbReference type="GO" id="GO:0016791">
    <property type="term" value="F:phosphatase activity"/>
    <property type="evidence" value="ECO:0007669"/>
    <property type="project" value="TreeGrafter"/>
</dbReference>
<evidence type="ECO:0000259" key="3">
    <source>
        <dbReference type="SMART" id="SM00331"/>
    </source>
</evidence>
<keyword evidence="2" id="KW-1133">Transmembrane helix</keyword>
<dbReference type="Pfam" id="PF07228">
    <property type="entry name" value="SpoIIE"/>
    <property type="match status" value="1"/>
</dbReference>
<dbReference type="AlphaFoldDB" id="A0A917D2G9"/>
<evidence type="ECO:0000313" key="4">
    <source>
        <dbReference type="EMBL" id="GGG05639.1"/>
    </source>
</evidence>
<evidence type="ECO:0000256" key="2">
    <source>
        <dbReference type="SAM" id="Phobius"/>
    </source>
</evidence>
<feature type="transmembrane region" description="Helical" evidence="2">
    <location>
        <begin position="7"/>
        <end position="30"/>
    </location>
</feature>
<dbReference type="InterPro" id="IPR036457">
    <property type="entry name" value="PPM-type-like_dom_sf"/>
</dbReference>
<evidence type="ECO:0000256" key="1">
    <source>
        <dbReference type="ARBA" id="ARBA00022801"/>
    </source>
</evidence>
<keyword evidence="1" id="KW-0378">Hydrolase</keyword>